<dbReference type="InterPro" id="IPR054190">
    <property type="entry name" value="DUF6895"/>
</dbReference>
<dbReference type="KEGG" id="sfiy:F0344_32850"/>
<evidence type="ECO:0000313" key="2">
    <source>
        <dbReference type="EMBL" id="QNE78756.1"/>
    </source>
</evidence>
<accession>A0A7G7BTU1</accession>
<dbReference type="AlphaFoldDB" id="A0A7G7BTU1"/>
<organism evidence="2 3">
    <name type="scientific">Streptomyces finlayi</name>
    <dbReference type="NCBI Taxonomy" id="67296"/>
    <lineage>
        <taxon>Bacteria</taxon>
        <taxon>Bacillati</taxon>
        <taxon>Actinomycetota</taxon>
        <taxon>Actinomycetes</taxon>
        <taxon>Kitasatosporales</taxon>
        <taxon>Streptomycetaceae</taxon>
        <taxon>Streptomyces</taxon>
    </lineage>
</organism>
<evidence type="ECO:0000259" key="1">
    <source>
        <dbReference type="Pfam" id="PF21836"/>
    </source>
</evidence>
<dbReference type="Pfam" id="PF21836">
    <property type="entry name" value="DUF6895"/>
    <property type="match status" value="1"/>
</dbReference>
<gene>
    <name evidence="2" type="ORF">F0344_32850</name>
</gene>
<proteinExistence type="predicted"/>
<protein>
    <recommendedName>
        <fullName evidence="1">DUF6895 domain-containing protein</fullName>
    </recommendedName>
</protein>
<feature type="domain" description="DUF6895" evidence="1">
    <location>
        <begin position="10"/>
        <end position="295"/>
    </location>
</feature>
<dbReference type="Proteomes" id="UP000515307">
    <property type="component" value="Chromosome"/>
</dbReference>
<sequence length="304" mass="32263">MPSPLEQLSSGALDWLGKNLDHFDPFSASARSATYSTAKAALELALLCHCAARADDGRQALSGATALVRKLWQDPDFPRLFDDTPAYASTYGLVYAALAPDGVDDAQRRAALARLAPDLFSPEGKSPYRRIEIRYYADKAGVHHGMETYAELLPRSPLATLHGVGAEAQAPLSTSDAYALTHTGFYLGDFGRTDSGVTGRALAHAHALVSRMLRHCVAHDRWDLAAELVLTQFILGSDPLSTPSGAAAVECLVRAQRPDGAIPARSAALLASPSAPAGELFGKAYHTTLVTALMALIVSSPRPS</sequence>
<keyword evidence="3" id="KW-1185">Reference proteome</keyword>
<dbReference type="EMBL" id="CP045702">
    <property type="protein sequence ID" value="QNE78756.1"/>
    <property type="molecule type" value="Genomic_DNA"/>
</dbReference>
<reference evidence="3" key="1">
    <citation type="submission" date="2019-10" db="EMBL/GenBank/DDBJ databases">
        <title>Antimicrobial potential of Antarctic Bacteria.</title>
        <authorList>
            <person name="Benaud N."/>
            <person name="Edwards R.J."/>
            <person name="Ferrari B.C."/>
        </authorList>
    </citation>
    <scope>NUCLEOTIDE SEQUENCE [LARGE SCALE GENOMIC DNA]</scope>
    <source>
        <strain evidence="3">NBSH44</strain>
    </source>
</reference>
<dbReference type="RefSeq" id="WP_185302214.1">
    <property type="nucleotide sequence ID" value="NZ_CP045702.1"/>
</dbReference>
<name>A0A7G7BTU1_9ACTN</name>
<evidence type="ECO:0000313" key="3">
    <source>
        <dbReference type="Proteomes" id="UP000515307"/>
    </source>
</evidence>